<dbReference type="AlphaFoldDB" id="A0A6B2M342"/>
<evidence type="ECO:0000313" key="2">
    <source>
        <dbReference type="Proteomes" id="UP000478417"/>
    </source>
</evidence>
<name>A0A6B2M342_9BACT</name>
<gene>
    <name evidence="1" type="ORF">G0Q06_13280</name>
</gene>
<reference evidence="1 2" key="1">
    <citation type="submission" date="2020-02" db="EMBL/GenBank/DDBJ databases">
        <title>Albibacoteraceae fam. nov., the first described family within the subdivision 4 Verrucomicrobia.</title>
        <authorList>
            <person name="Xi F."/>
        </authorList>
    </citation>
    <scope>NUCLEOTIDE SEQUENCE [LARGE SCALE GENOMIC DNA]</scope>
    <source>
        <strain evidence="1 2">CK1056</strain>
    </source>
</reference>
<comment type="caution">
    <text evidence="1">The sequence shown here is derived from an EMBL/GenBank/DDBJ whole genome shotgun (WGS) entry which is preliminary data.</text>
</comment>
<keyword evidence="2" id="KW-1185">Reference proteome</keyword>
<sequence length="211" mass="22918">MPPSDQESTIGGILSHWISVDMQINRPRASLCPAIGLLAGLACLLICFSGCASTSAGPRDQIGQVEQIESSSLRTALLALGPDVAYDEAYRVAETALRTSSILAEEYGVGASPIVHNMLVNAGLRDRGLCYHWAEDMEAALIGLTLFTLEVRQIIARENTIREHNAVVVTARNQPLSEGIVLDAWRDSGDLFWGPLSEDKYPWQEKIPSGQ</sequence>
<evidence type="ECO:0000313" key="1">
    <source>
        <dbReference type="EMBL" id="NDV63431.1"/>
    </source>
</evidence>
<organism evidence="1 2">
    <name type="scientific">Oceanipulchritudo coccoides</name>
    <dbReference type="NCBI Taxonomy" id="2706888"/>
    <lineage>
        <taxon>Bacteria</taxon>
        <taxon>Pseudomonadati</taxon>
        <taxon>Verrucomicrobiota</taxon>
        <taxon>Opitutia</taxon>
        <taxon>Puniceicoccales</taxon>
        <taxon>Oceanipulchritudinaceae</taxon>
        <taxon>Oceanipulchritudo</taxon>
    </lineage>
</organism>
<dbReference type="RefSeq" id="WP_163966995.1">
    <property type="nucleotide sequence ID" value="NZ_JAAGNX010000003.1"/>
</dbReference>
<dbReference type="EMBL" id="JAAGNX010000003">
    <property type="protein sequence ID" value="NDV63431.1"/>
    <property type="molecule type" value="Genomic_DNA"/>
</dbReference>
<dbReference type="Proteomes" id="UP000478417">
    <property type="component" value="Unassembled WGS sequence"/>
</dbReference>
<accession>A0A6B2M342</accession>
<proteinExistence type="predicted"/>
<protein>
    <submittedName>
        <fullName evidence="1">Uncharacterized protein</fullName>
    </submittedName>
</protein>